<organism evidence="3 4">
    <name type="scientific">Massilia suwonensis</name>
    <dbReference type="NCBI Taxonomy" id="648895"/>
    <lineage>
        <taxon>Bacteria</taxon>
        <taxon>Pseudomonadati</taxon>
        <taxon>Pseudomonadota</taxon>
        <taxon>Betaproteobacteria</taxon>
        <taxon>Burkholderiales</taxon>
        <taxon>Oxalobacteraceae</taxon>
        <taxon>Telluria group</taxon>
        <taxon>Massilia</taxon>
    </lineage>
</organism>
<feature type="signal peptide" evidence="1">
    <location>
        <begin position="1"/>
        <end position="19"/>
    </location>
</feature>
<comment type="caution">
    <text evidence="3">The sequence shown here is derived from an EMBL/GenBank/DDBJ whole genome shotgun (WGS) entry which is preliminary data.</text>
</comment>
<dbReference type="Pfam" id="PF00149">
    <property type="entry name" value="Metallophos"/>
    <property type="match status" value="1"/>
</dbReference>
<evidence type="ECO:0000313" key="3">
    <source>
        <dbReference type="EMBL" id="MFC5478510.1"/>
    </source>
</evidence>
<evidence type="ECO:0000313" key="4">
    <source>
        <dbReference type="Proteomes" id="UP001596101"/>
    </source>
</evidence>
<proteinExistence type="predicted"/>
<reference evidence="4" key="1">
    <citation type="journal article" date="2019" name="Int. J. Syst. Evol. Microbiol.">
        <title>The Global Catalogue of Microorganisms (GCM) 10K type strain sequencing project: providing services to taxonomists for standard genome sequencing and annotation.</title>
        <authorList>
            <consortium name="The Broad Institute Genomics Platform"/>
            <consortium name="The Broad Institute Genome Sequencing Center for Infectious Disease"/>
            <person name="Wu L."/>
            <person name="Ma J."/>
        </authorList>
    </citation>
    <scope>NUCLEOTIDE SEQUENCE [LARGE SCALE GENOMIC DNA]</scope>
    <source>
        <strain evidence="4">CCUG 43111</strain>
    </source>
</reference>
<evidence type="ECO:0000259" key="2">
    <source>
        <dbReference type="Pfam" id="PF00149"/>
    </source>
</evidence>
<dbReference type="SUPFAM" id="SSF56300">
    <property type="entry name" value="Metallo-dependent phosphatases"/>
    <property type="match status" value="1"/>
</dbReference>
<accession>A0ABW0MLP9</accession>
<dbReference type="InterPro" id="IPR004843">
    <property type="entry name" value="Calcineurin-like_PHP"/>
</dbReference>
<protein>
    <submittedName>
        <fullName evidence="3">Metallophosphoesterase</fullName>
    </submittedName>
</protein>
<feature type="domain" description="Calcineurin-like phosphoesterase" evidence="2">
    <location>
        <begin position="121"/>
        <end position="365"/>
    </location>
</feature>
<name>A0ABW0MLP9_9BURK</name>
<gene>
    <name evidence="3" type="ORF">ACFPQ5_09945</name>
</gene>
<feature type="chain" id="PRO_5045967526" evidence="1">
    <location>
        <begin position="20"/>
        <end position="463"/>
    </location>
</feature>
<dbReference type="Proteomes" id="UP001596101">
    <property type="component" value="Unassembled WGS sequence"/>
</dbReference>
<dbReference type="Gene3D" id="3.60.21.10">
    <property type="match status" value="1"/>
</dbReference>
<keyword evidence="1" id="KW-0732">Signal</keyword>
<evidence type="ECO:0000256" key="1">
    <source>
        <dbReference type="SAM" id="SignalP"/>
    </source>
</evidence>
<dbReference type="EMBL" id="JBHSMR010000013">
    <property type="protein sequence ID" value="MFC5478510.1"/>
    <property type="molecule type" value="Genomic_DNA"/>
</dbReference>
<sequence>MNSSLLARLGLLVPALMLAACSSLVRDPGPDDVAFVVIGEDGAATARLITAAPTCPPLLVDNRAMPMRVRVPKSAIPPRPGQAHTPPSSAMLACEAPIAAGAVTASVAGIGLPVPKAAPTRIVVIGDTGCRLKGKEFQDCNDPTAFPFARVAAGAAAFQPDLVIHVGDFHYREDPCPPGRAGCAGSPYGYGYDAWAADFFTPAKKLLAAAPWVLARGNHENCSRAGQGWWRWLDPRPFQAGRDCDLPANDAIGEHSDPYAVPLGGGAQLVVFDTANTNYKGLPQSDPRRAAYADSYRKIERLAAQARYNIGVDHHPLFAFGANREAKTGAITLFGGDKGLLDAFGDVDPGYLPRSFGMLLSGHVHLWEQLSFASPHPTQFVAGFSGTAEDIVPLPATPPAGTSPAPGAVVEHMSSWIDGFGFMSMERTGPDTWRVLVHDRDGRERNRCLVDGRKSRCELAQVK</sequence>
<dbReference type="InterPro" id="IPR029052">
    <property type="entry name" value="Metallo-depent_PP-like"/>
</dbReference>
<keyword evidence="4" id="KW-1185">Reference proteome</keyword>
<dbReference type="RefSeq" id="WP_379754332.1">
    <property type="nucleotide sequence ID" value="NZ_JBHSMR010000013.1"/>
</dbReference>